<feature type="domain" description="Copper amine oxidase-like N-terminal" evidence="2">
    <location>
        <begin position="42"/>
        <end position="106"/>
    </location>
</feature>
<dbReference type="EMBL" id="FNGM01000034">
    <property type="protein sequence ID" value="SDN28392.1"/>
    <property type="molecule type" value="Genomic_DNA"/>
</dbReference>
<dbReference type="Pfam" id="PF07833">
    <property type="entry name" value="Cu_amine_oxidN1"/>
    <property type="match status" value="1"/>
</dbReference>
<dbReference type="AlphaFoldDB" id="A0A1H0A3K2"/>
<name>A0A1H0A3K2_9BACL</name>
<organism evidence="3 4">
    <name type="scientific">Paenibacillus jilunlii</name>
    <dbReference type="NCBI Taxonomy" id="682956"/>
    <lineage>
        <taxon>Bacteria</taxon>
        <taxon>Bacillati</taxon>
        <taxon>Bacillota</taxon>
        <taxon>Bacilli</taxon>
        <taxon>Bacillales</taxon>
        <taxon>Paenibacillaceae</taxon>
        <taxon>Paenibacillus</taxon>
    </lineage>
</organism>
<evidence type="ECO:0000259" key="2">
    <source>
        <dbReference type="Pfam" id="PF07833"/>
    </source>
</evidence>
<evidence type="ECO:0000256" key="1">
    <source>
        <dbReference type="SAM" id="SignalP"/>
    </source>
</evidence>
<reference evidence="3 4" key="1">
    <citation type="submission" date="2016-10" db="EMBL/GenBank/DDBJ databases">
        <authorList>
            <person name="de Groot N.N."/>
        </authorList>
    </citation>
    <scope>NUCLEOTIDE SEQUENCE [LARGE SCALE GENOMIC DNA]</scope>
    <source>
        <strain evidence="3 4">CGMCC 1.10239</strain>
    </source>
</reference>
<dbReference type="InterPro" id="IPR012854">
    <property type="entry name" value="Cu_amine_oxidase-like_N"/>
</dbReference>
<accession>A0A1H0A3K2</accession>
<dbReference type="Proteomes" id="UP000182783">
    <property type="component" value="Unassembled WGS sequence"/>
</dbReference>
<protein>
    <submittedName>
        <fullName evidence="3">Copper amine oxidase N-terminal domain-containing protein</fullName>
    </submittedName>
</protein>
<proteinExistence type="predicted"/>
<feature type="signal peptide" evidence="1">
    <location>
        <begin position="1"/>
        <end position="25"/>
    </location>
</feature>
<keyword evidence="1" id="KW-0732">Signal</keyword>
<feature type="chain" id="PRO_5010197918" evidence="1">
    <location>
        <begin position="26"/>
        <end position="238"/>
    </location>
</feature>
<evidence type="ECO:0000313" key="4">
    <source>
        <dbReference type="Proteomes" id="UP000182783"/>
    </source>
</evidence>
<gene>
    <name evidence="3" type="ORF">SAMN05216191_13458</name>
</gene>
<evidence type="ECO:0000313" key="3">
    <source>
        <dbReference type="EMBL" id="SDN28392.1"/>
    </source>
</evidence>
<sequence length="238" mass="26302">MFQVKKKIIGIVVAASLALTGVVSAASMWGTYKGNEIIRITSNGSALKQSDVPAISYNGRTMVPINMLKDIGIVYTWNQSTKTVDVMSNITPSTSMTTKENITKANMYKYMEDLGENLNSLLNTYRFDSITSSVGGNISGSSTTGLSQNINDYNTFLNRQDVVSYSNESYANKALDDYYKAIDEIKIMESLINTNSFKTNSSASNNFQTHLTLASNYINDGIYQSSQGFMKWIYESGK</sequence>